<protein>
    <submittedName>
        <fullName evidence="6">LysR family transcriptional regulator</fullName>
    </submittedName>
</protein>
<comment type="caution">
    <text evidence="6">The sequence shown here is derived from an EMBL/GenBank/DDBJ whole genome shotgun (WGS) entry which is preliminary data.</text>
</comment>
<dbReference type="RefSeq" id="WP_253536509.1">
    <property type="nucleotide sequence ID" value="NZ_JAMYWC010000003.1"/>
</dbReference>
<keyword evidence="7" id="KW-1185">Reference proteome</keyword>
<evidence type="ECO:0000256" key="4">
    <source>
        <dbReference type="ARBA" id="ARBA00023163"/>
    </source>
</evidence>
<gene>
    <name evidence="6" type="ORF">NKG59_09340</name>
</gene>
<comment type="similarity">
    <text evidence="1">Belongs to the LysR transcriptional regulatory family.</text>
</comment>
<dbReference type="Pfam" id="PF00126">
    <property type="entry name" value="HTH_1"/>
    <property type="match status" value="1"/>
</dbReference>
<dbReference type="AlphaFoldDB" id="A0AA42BK69"/>
<dbReference type="InterPro" id="IPR000847">
    <property type="entry name" value="LysR_HTH_N"/>
</dbReference>
<dbReference type="PANTHER" id="PTHR30126:SF77">
    <property type="entry name" value="TRANSCRIPTIONAL REGULATORY PROTEIN"/>
    <property type="match status" value="1"/>
</dbReference>
<evidence type="ECO:0000259" key="5">
    <source>
        <dbReference type="PROSITE" id="PS50931"/>
    </source>
</evidence>
<dbReference type="SUPFAM" id="SSF53850">
    <property type="entry name" value="Periplasmic binding protein-like II"/>
    <property type="match status" value="1"/>
</dbReference>
<name>A0AA42BK69_9RALS</name>
<evidence type="ECO:0000256" key="3">
    <source>
        <dbReference type="ARBA" id="ARBA00023125"/>
    </source>
</evidence>
<dbReference type="GO" id="GO:0000976">
    <property type="term" value="F:transcription cis-regulatory region binding"/>
    <property type="evidence" value="ECO:0007669"/>
    <property type="project" value="TreeGrafter"/>
</dbReference>
<proteinExistence type="inferred from homology"/>
<keyword evidence="2" id="KW-0805">Transcription regulation</keyword>
<evidence type="ECO:0000313" key="6">
    <source>
        <dbReference type="EMBL" id="MCP1172562.1"/>
    </source>
</evidence>
<dbReference type="EMBL" id="JAMYWC010000003">
    <property type="protein sequence ID" value="MCP1172562.1"/>
    <property type="molecule type" value="Genomic_DNA"/>
</dbReference>
<dbReference type="Proteomes" id="UP001162793">
    <property type="component" value="Unassembled WGS sequence"/>
</dbReference>
<dbReference type="InterPro" id="IPR036390">
    <property type="entry name" value="WH_DNA-bd_sf"/>
</dbReference>
<organism evidence="6 7">
    <name type="scientific">Ralstonia chuxiongensis</name>
    <dbReference type="NCBI Taxonomy" id="2957504"/>
    <lineage>
        <taxon>Bacteria</taxon>
        <taxon>Pseudomonadati</taxon>
        <taxon>Pseudomonadota</taxon>
        <taxon>Betaproteobacteria</taxon>
        <taxon>Burkholderiales</taxon>
        <taxon>Burkholderiaceae</taxon>
        <taxon>Ralstonia</taxon>
    </lineage>
</organism>
<dbReference type="Pfam" id="PF03466">
    <property type="entry name" value="LysR_substrate"/>
    <property type="match status" value="1"/>
</dbReference>
<dbReference type="PROSITE" id="PS50931">
    <property type="entry name" value="HTH_LYSR"/>
    <property type="match status" value="1"/>
</dbReference>
<feature type="domain" description="HTH lysR-type" evidence="5">
    <location>
        <begin position="2"/>
        <end position="59"/>
    </location>
</feature>
<sequence>MFTIKQLETFYWVGRLGTVAKAAEKLHVTQSAVTKRLQEVEAYVAAPLFEREARKNLLTPVGKDLLAESEHLFELLERLEKMKGLTQQPTRTLHIGLTELTALTWFPSFLMRMKGVYPTVTVQPEIDLSSLLLHKVLEGRLDLAILPDMPLTEGLARVPIGNVQFGWFSGPGTFPPGEAQTMSSLASRPVVEQSEHSIITMLCSKIWESVGVRPERLYGGNNVNALAGLVAAGVGISCLPVSLFEKELEQGKLALVETNPPAPSVAYSCYFLKYPHAALGYGVAEIARQCSTFGAGPNAKRSGR</sequence>
<dbReference type="Gene3D" id="1.10.10.10">
    <property type="entry name" value="Winged helix-like DNA-binding domain superfamily/Winged helix DNA-binding domain"/>
    <property type="match status" value="1"/>
</dbReference>
<dbReference type="PANTHER" id="PTHR30126">
    <property type="entry name" value="HTH-TYPE TRANSCRIPTIONAL REGULATOR"/>
    <property type="match status" value="1"/>
</dbReference>
<dbReference type="Gene3D" id="3.40.190.10">
    <property type="entry name" value="Periplasmic binding protein-like II"/>
    <property type="match status" value="2"/>
</dbReference>
<dbReference type="GO" id="GO:0003700">
    <property type="term" value="F:DNA-binding transcription factor activity"/>
    <property type="evidence" value="ECO:0007669"/>
    <property type="project" value="InterPro"/>
</dbReference>
<dbReference type="SUPFAM" id="SSF46785">
    <property type="entry name" value="Winged helix' DNA-binding domain"/>
    <property type="match status" value="1"/>
</dbReference>
<keyword evidence="3" id="KW-0238">DNA-binding</keyword>
<accession>A0AA42BK69</accession>
<dbReference type="CDD" id="cd05466">
    <property type="entry name" value="PBP2_LTTR_substrate"/>
    <property type="match status" value="1"/>
</dbReference>
<keyword evidence="4" id="KW-0804">Transcription</keyword>
<evidence type="ECO:0000256" key="1">
    <source>
        <dbReference type="ARBA" id="ARBA00009437"/>
    </source>
</evidence>
<evidence type="ECO:0000256" key="2">
    <source>
        <dbReference type="ARBA" id="ARBA00023015"/>
    </source>
</evidence>
<dbReference type="InterPro" id="IPR036388">
    <property type="entry name" value="WH-like_DNA-bd_sf"/>
</dbReference>
<dbReference type="InterPro" id="IPR005119">
    <property type="entry name" value="LysR_subst-bd"/>
</dbReference>
<reference evidence="7" key="1">
    <citation type="journal article" date="2023" name="Front. Microbiol.">
        <title>Ralstonia chuxiongensis sp. nov., Ralstonia mojiangensis sp. nov., and Ralstonia soli sp. nov., isolated from tobacco fields, are three novel species in the family Burkholderiaceae.</title>
        <authorList>
            <person name="Lu C.H."/>
            <person name="Zhang Y.Y."/>
            <person name="Jiang N."/>
            <person name="Chen W."/>
            <person name="Shao X."/>
            <person name="Zhao Z.M."/>
            <person name="Lu W.L."/>
            <person name="Hu X."/>
            <person name="Xi Y.X."/>
            <person name="Zou S.Y."/>
            <person name="Wei Q.J."/>
            <person name="Lin Z.L."/>
            <person name="Gong L."/>
            <person name="Gai X.T."/>
            <person name="Zhang L.Q."/>
            <person name="Li J.Y."/>
            <person name="Jin Y."/>
            <person name="Xia Z.Y."/>
        </authorList>
    </citation>
    <scope>NUCLEOTIDE SEQUENCE [LARGE SCALE GENOMIC DNA]</scope>
    <source>
        <strain evidence="7">21YRMH01-3</strain>
    </source>
</reference>
<dbReference type="PRINTS" id="PR00039">
    <property type="entry name" value="HTHLYSR"/>
</dbReference>
<evidence type="ECO:0000313" key="7">
    <source>
        <dbReference type="Proteomes" id="UP001162793"/>
    </source>
</evidence>